<feature type="domain" description="HAMP" evidence="8">
    <location>
        <begin position="680"/>
        <end position="732"/>
    </location>
</feature>
<dbReference type="Proteomes" id="UP000265848">
    <property type="component" value="Unassembled WGS sequence"/>
</dbReference>
<keyword evidence="2" id="KW-0145">Chemotaxis</keyword>
<dbReference type="CDD" id="cd00130">
    <property type="entry name" value="PAS"/>
    <property type="match status" value="1"/>
</dbReference>
<dbReference type="EMBL" id="QWJJ01000001">
    <property type="protein sequence ID" value="RII40505.1"/>
    <property type="molecule type" value="Genomic_DNA"/>
</dbReference>
<dbReference type="InterPro" id="IPR051310">
    <property type="entry name" value="MCP_chemotaxis"/>
</dbReference>
<dbReference type="CDD" id="cd11386">
    <property type="entry name" value="MCP_signal"/>
    <property type="match status" value="1"/>
</dbReference>
<feature type="transmembrane region" description="Helical" evidence="5">
    <location>
        <begin position="20"/>
        <end position="40"/>
    </location>
</feature>
<dbReference type="NCBIfam" id="TIGR00229">
    <property type="entry name" value="sensory_box"/>
    <property type="match status" value="1"/>
</dbReference>
<feature type="transmembrane region" description="Helical" evidence="5">
    <location>
        <begin position="352"/>
        <end position="373"/>
    </location>
</feature>
<keyword evidence="10" id="KW-1185">Reference proteome</keyword>
<dbReference type="PROSITE" id="PS50111">
    <property type="entry name" value="CHEMOTAXIS_TRANSDUC_2"/>
    <property type="match status" value="1"/>
</dbReference>
<keyword evidence="5" id="KW-0812">Transmembrane</keyword>
<dbReference type="InterPro" id="IPR000014">
    <property type="entry name" value="PAS"/>
</dbReference>
<evidence type="ECO:0000256" key="3">
    <source>
        <dbReference type="ARBA" id="ARBA00029447"/>
    </source>
</evidence>
<dbReference type="SMART" id="SM00283">
    <property type="entry name" value="MA"/>
    <property type="match status" value="1"/>
</dbReference>
<gene>
    <name evidence="9" type="ORF">DL237_00325</name>
</gene>
<dbReference type="Pfam" id="PF00015">
    <property type="entry name" value="MCPsignal"/>
    <property type="match status" value="1"/>
</dbReference>
<comment type="caution">
    <text evidence="9">The sequence shown here is derived from an EMBL/GenBank/DDBJ whole genome shotgun (WGS) entry which is preliminary data.</text>
</comment>
<dbReference type="InterPro" id="IPR003660">
    <property type="entry name" value="HAMP_dom"/>
</dbReference>
<evidence type="ECO:0000256" key="2">
    <source>
        <dbReference type="ARBA" id="ARBA00022500"/>
    </source>
</evidence>
<comment type="subcellular location">
    <subcellularLocation>
        <location evidence="1">Membrane</location>
    </subcellularLocation>
</comment>
<dbReference type="InterPro" id="IPR004089">
    <property type="entry name" value="MCPsignal_dom"/>
</dbReference>
<dbReference type="PROSITE" id="PS50885">
    <property type="entry name" value="HAMP"/>
    <property type="match status" value="2"/>
</dbReference>
<dbReference type="SUPFAM" id="SSF55785">
    <property type="entry name" value="PYP-like sensor domain (PAS domain)"/>
    <property type="match status" value="1"/>
</dbReference>
<keyword evidence="5" id="KW-1133">Transmembrane helix</keyword>
<keyword evidence="5" id="KW-0472">Membrane</keyword>
<dbReference type="Gene3D" id="6.10.340.10">
    <property type="match status" value="1"/>
</dbReference>
<dbReference type="SMART" id="SM00091">
    <property type="entry name" value="PAS"/>
    <property type="match status" value="2"/>
</dbReference>
<feature type="domain" description="HAMP" evidence="8">
    <location>
        <begin position="371"/>
        <end position="424"/>
    </location>
</feature>
<evidence type="ECO:0000259" key="8">
    <source>
        <dbReference type="PROSITE" id="PS50885"/>
    </source>
</evidence>
<proteinExistence type="inferred from homology"/>
<dbReference type="SUPFAM" id="SSF158472">
    <property type="entry name" value="HAMP domain-like"/>
    <property type="match status" value="1"/>
</dbReference>
<feature type="domain" description="Methyl-accepting transducer" evidence="6">
    <location>
        <begin position="737"/>
        <end position="966"/>
    </location>
</feature>
<sequence length="1023" mass="110394">MADMQGILMGLSRIRIAFRLPAAFFLIVALSLGVLGVFSYRSAKVTLVKSGEAELMDVAASRGDALKRWSEAVNTDLMMQARSPLLQNALRTFSAAWTVLGPEAADTLYRLYVTENGFPSFLRLNTSDAGDGSVYSRAHLRFHDHFRSLMKRGAYRDIYVFNAEGEMVYSVAKQSDFAKSATDGTGGAFFDAVTRILADPEAEGSEFIDFFDYGDAQESSSFLIAPVRQEDGATIGAIAYRMTTATLSENIGHSAGLGQTGQTFAIGNDGIARTEAKGWHNAPLPEGALLLGALRGAKGIMGDAAAMELSDLNNQISAYAPAKVFDKDWIIIASKNLDEILEPVANFMSNTIIFGGITLFVSALLGLFIALGVSGPLRDIKRSIEDVSRENYDNAVPHGKRRDEIGDIGRALEALRARLAGTSTLTKEMSFKSAALGSTSAALMITDDDFNITYLNDAVKVMMRNQLEQFRTVLKTFDPDSLIGVNIDIFHAKPDQIRRLIEDPSKMPFRTDIRVGTARIQIELSPVWGPEGDFAGLVVEWADVTEERRKTSVLAAIESGQIMAECDVDGRFVRVNANFATMIGQSADRIIGRNFTDMITLDSQEENVGSILTTVHAGTAVQGRFNIKRDQQGEAIVEGGFYPVIDRRNDTIGVSLIGSDVTAAQVQLNMAEERQRAMQAAQQAVVESLSVGMRDISNGDLTTRLDVAFAPEYEQLRMDFNDALENLTRAMRNIAGETGAMHAETSEIVKAADEMSVRTERQAMTLQETASSLDELTTNITQTANGAAKANQVVSEARTRAEQSGSVVDEAENAMAQIAASSQEIVKVISVIDDISFQTNLLALNAGVEAARAGEAGRGFAVVATEVRALAQRCANAAAEINQLISVSGQHVSRGVELVGVTGETLKKIVHSISDISDYIAEIADAGKEQSIGLAQVNSAVNQIDHVTQQNAAMFEETTSASHALAQRANSLTETIGHFQIGETAIARTMSQKKARTARGPVAQGNLAVAQAPRSDPNDWEDF</sequence>
<dbReference type="FunFam" id="1.10.287.950:FF:000001">
    <property type="entry name" value="Methyl-accepting chemotaxis sensory transducer"/>
    <property type="match status" value="1"/>
</dbReference>
<name>A0A399J533_9RHOB</name>
<evidence type="ECO:0000256" key="1">
    <source>
        <dbReference type="ARBA" id="ARBA00004370"/>
    </source>
</evidence>
<dbReference type="PROSITE" id="PS50112">
    <property type="entry name" value="PAS"/>
    <property type="match status" value="1"/>
</dbReference>
<dbReference type="Pfam" id="PF13426">
    <property type="entry name" value="PAS_9"/>
    <property type="match status" value="1"/>
</dbReference>
<evidence type="ECO:0000259" key="7">
    <source>
        <dbReference type="PROSITE" id="PS50112"/>
    </source>
</evidence>
<protein>
    <submittedName>
        <fullName evidence="9">HAMP domain-containing protein</fullName>
    </submittedName>
</protein>
<accession>A0A399J533</accession>
<dbReference type="Gene3D" id="1.10.287.950">
    <property type="entry name" value="Methyl-accepting chemotaxis protein"/>
    <property type="match status" value="1"/>
</dbReference>
<dbReference type="GO" id="GO:0006935">
    <property type="term" value="P:chemotaxis"/>
    <property type="evidence" value="ECO:0007669"/>
    <property type="project" value="UniProtKB-KW"/>
</dbReference>
<dbReference type="SMART" id="SM00304">
    <property type="entry name" value="HAMP"/>
    <property type="match status" value="2"/>
</dbReference>
<dbReference type="PANTHER" id="PTHR43531">
    <property type="entry name" value="PROTEIN ICFG"/>
    <property type="match status" value="1"/>
</dbReference>
<feature type="domain" description="PAS" evidence="7">
    <location>
        <begin position="567"/>
        <end position="618"/>
    </location>
</feature>
<reference evidence="9 10" key="1">
    <citation type="submission" date="2018-08" db="EMBL/GenBank/DDBJ databases">
        <title>Pseudooceanicola sediminis CY03 in the family Rhodobacteracea.</title>
        <authorList>
            <person name="Zhang Y.-J."/>
        </authorList>
    </citation>
    <scope>NUCLEOTIDE SEQUENCE [LARGE SCALE GENOMIC DNA]</scope>
    <source>
        <strain evidence="9 10">CY03</strain>
    </source>
</reference>
<dbReference type="Pfam" id="PF08448">
    <property type="entry name" value="PAS_4"/>
    <property type="match status" value="1"/>
</dbReference>
<dbReference type="InterPro" id="IPR035965">
    <property type="entry name" value="PAS-like_dom_sf"/>
</dbReference>
<dbReference type="PANTHER" id="PTHR43531:SF11">
    <property type="entry name" value="METHYL-ACCEPTING CHEMOTAXIS PROTEIN 3"/>
    <property type="match status" value="1"/>
</dbReference>
<dbReference type="InterPro" id="IPR013656">
    <property type="entry name" value="PAS_4"/>
</dbReference>
<evidence type="ECO:0000259" key="6">
    <source>
        <dbReference type="PROSITE" id="PS50111"/>
    </source>
</evidence>
<dbReference type="AlphaFoldDB" id="A0A399J533"/>
<evidence type="ECO:0000256" key="4">
    <source>
        <dbReference type="PROSITE-ProRule" id="PRU00284"/>
    </source>
</evidence>
<dbReference type="Gene3D" id="3.30.450.20">
    <property type="entry name" value="PAS domain"/>
    <property type="match status" value="2"/>
</dbReference>
<dbReference type="Pfam" id="PF00672">
    <property type="entry name" value="HAMP"/>
    <property type="match status" value="2"/>
</dbReference>
<keyword evidence="4" id="KW-0807">Transducer</keyword>
<evidence type="ECO:0000313" key="9">
    <source>
        <dbReference type="EMBL" id="RII40505.1"/>
    </source>
</evidence>
<dbReference type="SUPFAM" id="SSF58104">
    <property type="entry name" value="Methyl-accepting chemotaxis protein (MCP) signaling domain"/>
    <property type="match status" value="1"/>
</dbReference>
<dbReference type="GO" id="GO:0007165">
    <property type="term" value="P:signal transduction"/>
    <property type="evidence" value="ECO:0007669"/>
    <property type="project" value="UniProtKB-KW"/>
</dbReference>
<evidence type="ECO:0000313" key="10">
    <source>
        <dbReference type="Proteomes" id="UP000265848"/>
    </source>
</evidence>
<dbReference type="CDD" id="cd06225">
    <property type="entry name" value="HAMP"/>
    <property type="match status" value="2"/>
</dbReference>
<organism evidence="9 10">
    <name type="scientific">Pseudooceanicola sediminis</name>
    <dbReference type="NCBI Taxonomy" id="2211117"/>
    <lineage>
        <taxon>Bacteria</taxon>
        <taxon>Pseudomonadati</taxon>
        <taxon>Pseudomonadota</taxon>
        <taxon>Alphaproteobacteria</taxon>
        <taxon>Rhodobacterales</taxon>
        <taxon>Paracoccaceae</taxon>
        <taxon>Pseudooceanicola</taxon>
    </lineage>
</organism>
<dbReference type="GO" id="GO:0016020">
    <property type="term" value="C:membrane"/>
    <property type="evidence" value="ECO:0007669"/>
    <property type="project" value="UniProtKB-SubCell"/>
</dbReference>
<evidence type="ECO:0000256" key="5">
    <source>
        <dbReference type="SAM" id="Phobius"/>
    </source>
</evidence>
<comment type="similarity">
    <text evidence="3">Belongs to the methyl-accepting chemotaxis (MCP) protein family.</text>
</comment>